<evidence type="ECO:0000256" key="3">
    <source>
        <dbReference type="ARBA" id="ARBA00022692"/>
    </source>
</evidence>
<gene>
    <name evidence="11" type="ORF">HMPREF0476_1976</name>
</gene>
<keyword evidence="5" id="KW-0472">Membrane</keyword>
<dbReference type="Pfam" id="PF04575">
    <property type="entry name" value="SlipAM"/>
    <property type="match status" value="1"/>
</dbReference>
<organism evidence="11 12">
    <name type="scientific">Kingella kingae ATCC 23330</name>
    <dbReference type="NCBI Taxonomy" id="887327"/>
    <lineage>
        <taxon>Bacteria</taxon>
        <taxon>Pseudomonadati</taxon>
        <taxon>Pseudomonadota</taxon>
        <taxon>Betaproteobacteria</taxon>
        <taxon>Neisseriales</taxon>
        <taxon>Neisseriaceae</taxon>
        <taxon>Kingella</taxon>
    </lineage>
</organism>
<dbReference type="InterPro" id="IPR057556">
    <property type="entry name" value="TPR_Slam"/>
</dbReference>
<evidence type="ECO:0000259" key="9">
    <source>
        <dbReference type="Pfam" id="PF04575"/>
    </source>
</evidence>
<evidence type="ECO:0000313" key="12">
    <source>
        <dbReference type="Proteomes" id="UP000004207"/>
    </source>
</evidence>
<dbReference type="SUPFAM" id="SSF48452">
    <property type="entry name" value="TPR-like"/>
    <property type="match status" value="1"/>
</dbReference>
<comment type="similarity">
    <text evidence="7">Belongs to the Slam family.</text>
</comment>
<keyword evidence="4 8" id="KW-0732">Signal</keyword>
<sequence length="535" mass="61599">MQAAFLRENTQKQPAKYLTLWVYQMNKQHLFWLWLAVSLSAVAADDDELPAPFVAKRTDNNAAEVIAIAKAPTTTHADPQVLQQPFDDVNTQLEYVLEPLPNSAQTEPLPELAPLEMQPKVSTQQQIDDQINQALLAKKWDELERLLATEPQEGYDEILWVYAKGTLLRQKQKYSQAIAEYRKVVATQPELGYPRLDLGIMLFENKQYNEAEAELTQAKADINPEAGAQKVADAYLSRMENEQSWQPSMGLQYTQTDNVNNAANSTDLYYNGRHFVKNTDALPKSAHGFNYHLGVEKDTNLAGNHYVRLGVSGSGVHYWDNSDYDENSVQFNVGYRFQSWRHQFGVMPFFTQNWLGGERYNQRFGVTSNYRYRFNPQWSISAAHTYSNTQYHNDRVAQYYDGHNNNVGLTLIWNPTPSWLLFSGVNGSYDNLNDKAESSKRRSIVSGIVYDNQQWGGRANFNYANRRFQGAHFLYGNHRADKEYQVSAAVWHHKLSWRNITPRLNYRYLKVDSNMSALYSRTSGEWFISAEKTFH</sequence>
<comment type="subcellular location">
    <subcellularLocation>
        <location evidence="1">Cell outer membrane</location>
        <topology evidence="1">Multi-pass membrane protein</topology>
    </subcellularLocation>
</comment>
<evidence type="ECO:0000256" key="4">
    <source>
        <dbReference type="ARBA" id="ARBA00022729"/>
    </source>
</evidence>
<dbReference type="Gene3D" id="1.25.40.10">
    <property type="entry name" value="Tetratricopeptide repeat domain"/>
    <property type="match status" value="1"/>
</dbReference>
<keyword evidence="3" id="KW-0812">Transmembrane</keyword>
<dbReference type="EMBL" id="AFHS01000069">
    <property type="protein sequence ID" value="EGK06923.1"/>
    <property type="molecule type" value="Genomic_DNA"/>
</dbReference>
<evidence type="ECO:0000256" key="1">
    <source>
        <dbReference type="ARBA" id="ARBA00004571"/>
    </source>
</evidence>
<evidence type="ECO:0000313" key="11">
    <source>
        <dbReference type="EMBL" id="EGK06923.1"/>
    </source>
</evidence>
<feature type="domain" description="Surface lipoprotein assembly modifier N-terminal TPR repeats region" evidence="10">
    <location>
        <begin position="124"/>
        <end position="214"/>
    </location>
</feature>
<reference evidence="11 12" key="1">
    <citation type="submission" date="2011-04" db="EMBL/GenBank/DDBJ databases">
        <authorList>
            <person name="Muzny D."/>
            <person name="Qin X."/>
            <person name="Deng J."/>
            <person name="Jiang H."/>
            <person name="Liu Y."/>
            <person name="Qu J."/>
            <person name="Song X.-Z."/>
            <person name="Zhang L."/>
            <person name="Thornton R."/>
            <person name="Coyle M."/>
            <person name="Francisco L."/>
            <person name="Jackson L."/>
            <person name="Javaid M."/>
            <person name="Korchina V."/>
            <person name="Kovar C."/>
            <person name="Mata R."/>
            <person name="Mathew T."/>
            <person name="Ngo R."/>
            <person name="Nguyen L."/>
            <person name="Nguyen N."/>
            <person name="Okwuonu G."/>
            <person name="Ongeri F."/>
            <person name="Pham C."/>
            <person name="Simmons D."/>
            <person name="Wilczek-Boney K."/>
            <person name="Hale W."/>
            <person name="Jakkamsetti A."/>
            <person name="Pham P."/>
            <person name="Ruth R."/>
            <person name="San Lucas F."/>
            <person name="Warren J."/>
            <person name="Zhang J."/>
            <person name="Zhao Z."/>
            <person name="Zhou C."/>
            <person name="Zhu D."/>
            <person name="Lee S."/>
            <person name="Bess C."/>
            <person name="Blankenburg K."/>
            <person name="Forbes L."/>
            <person name="Fu Q."/>
            <person name="Gubbala S."/>
            <person name="Hirani K."/>
            <person name="Jayaseelan J.C."/>
            <person name="Lara F."/>
            <person name="Munidasa M."/>
            <person name="Palculict T."/>
            <person name="Patil S."/>
            <person name="Pu L.-L."/>
            <person name="Saada N."/>
            <person name="Tang L."/>
            <person name="Weissenberger G."/>
            <person name="Zhu Y."/>
            <person name="Hemphill L."/>
            <person name="Shang Y."/>
            <person name="Youmans B."/>
            <person name="Ayvaz T."/>
            <person name="Ross M."/>
            <person name="Santibanez J."/>
            <person name="Aqrawi P."/>
            <person name="Gross S."/>
            <person name="Joshi V."/>
            <person name="Fowler G."/>
            <person name="Nazareth L."/>
            <person name="Reid J."/>
            <person name="Worley K."/>
            <person name="Petrosino J."/>
            <person name="Highlander S."/>
            <person name="Gibbs R."/>
        </authorList>
    </citation>
    <scope>NUCLEOTIDE SEQUENCE [LARGE SCALE GENOMIC DNA]</scope>
    <source>
        <strain evidence="11 12">ATCC 23330</strain>
    </source>
</reference>
<evidence type="ECO:0000256" key="6">
    <source>
        <dbReference type="ARBA" id="ARBA00023237"/>
    </source>
</evidence>
<dbReference type="Proteomes" id="UP000004207">
    <property type="component" value="Unassembled WGS sequence"/>
</dbReference>
<name>F5S9U3_KINKI</name>
<dbReference type="GO" id="GO:0009279">
    <property type="term" value="C:cell outer membrane"/>
    <property type="evidence" value="ECO:0007669"/>
    <property type="project" value="UniProtKB-SubCell"/>
</dbReference>
<dbReference type="HOGENOM" id="CLU_034927_0_0_4"/>
<evidence type="ECO:0000256" key="8">
    <source>
        <dbReference type="SAM" id="SignalP"/>
    </source>
</evidence>
<protein>
    <submittedName>
        <fullName evidence="11">Outer membrane protein</fullName>
    </submittedName>
</protein>
<dbReference type="STRING" id="504.KKKWG1_0509"/>
<evidence type="ECO:0000259" key="10">
    <source>
        <dbReference type="Pfam" id="PF24575"/>
    </source>
</evidence>
<evidence type="ECO:0000256" key="5">
    <source>
        <dbReference type="ARBA" id="ARBA00023136"/>
    </source>
</evidence>
<feature type="domain" description="Surface lipoprotein assembly modifier C-terminal" evidence="9">
    <location>
        <begin position="245"/>
        <end position="534"/>
    </location>
</feature>
<proteinExistence type="inferred from homology"/>
<comment type="caution">
    <text evidence="11">The sequence shown here is derived from an EMBL/GenBank/DDBJ whole genome shotgun (WGS) entry which is preliminary data.</text>
</comment>
<evidence type="ECO:0000256" key="2">
    <source>
        <dbReference type="ARBA" id="ARBA00022452"/>
    </source>
</evidence>
<dbReference type="AlphaFoldDB" id="F5S9U3"/>
<dbReference type="InterPro" id="IPR007655">
    <property type="entry name" value="Slam_C"/>
</dbReference>
<keyword evidence="6" id="KW-0998">Cell outer membrane</keyword>
<keyword evidence="2" id="KW-1134">Transmembrane beta strand</keyword>
<keyword evidence="12" id="KW-1185">Reference proteome</keyword>
<accession>F5S9U3</accession>
<dbReference type="eggNOG" id="COG0457">
    <property type="taxonomic scope" value="Bacteria"/>
</dbReference>
<feature type="chain" id="PRO_5003331924" evidence="8">
    <location>
        <begin position="44"/>
        <end position="535"/>
    </location>
</feature>
<dbReference type="Pfam" id="PF24575">
    <property type="entry name" value="TPR_Slam"/>
    <property type="match status" value="1"/>
</dbReference>
<evidence type="ECO:0000256" key="7">
    <source>
        <dbReference type="ARBA" id="ARBA00023609"/>
    </source>
</evidence>
<dbReference type="InterPro" id="IPR011990">
    <property type="entry name" value="TPR-like_helical_dom_sf"/>
</dbReference>
<feature type="signal peptide" evidence="8">
    <location>
        <begin position="1"/>
        <end position="43"/>
    </location>
</feature>